<reference evidence="3" key="1">
    <citation type="journal article" date="2019" name="Int. J. Syst. Evol. Microbiol.">
        <title>The Global Catalogue of Microorganisms (GCM) 10K type strain sequencing project: providing services to taxonomists for standard genome sequencing and annotation.</title>
        <authorList>
            <consortium name="The Broad Institute Genomics Platform"/>
            <consortium name="The Broad Institute Genome Sequencing Center for Infectious Disease"/>
            <person name="Wu L."/>
            <person name="Ma J."/>
        </authorList>
    </citation>
    <scope>NUCLEOTIDE SEQUENCE [LARGE SCALE GENOMIC DNA]</scope>
    <source>
        <strain evidence="3">NBRC 111981</strain>
    </source>
</reference>
<keyword evidence="1" id="KW-0812">Transmembrane</keyword>
<dbReference type="Proteomes" id="UP001156627">
    <property type="component" value="Unassembled WGS sequence"/>
</dbReference>
<evidence type="ECO:0000313" key="2">
    <source>
        <dbReference type="EMBL" id="GLQ88404.1"/>
    </source>
</evidence>
<gene>
    <name evidence="2" type="ORF">GCM10007898_19730</name>
</gene>
<keyword evidence="3" id="KW-1185">Reference proteome</keyword>
<proteinExistence type="predicted"/>
<feature type="transmembrane region" description="Helical" evidence="1">
    <location>
        <begin position="70"/>
        <end position="91"/>
    </location>
</feature>
<sequence>MNPEESIRTKQPASSSNDAIGTSTKVAGLVAALGGWAVGIYAGFNLLVPLVATALVWLTGRKLFGKAKQLVLPAFCVQAGHLVWFLVGMAMSRPLPGSNLVDIVLLSFGLTWLWMRPGKIALCLLTVYQLLSLPYNLLQFSHAEFGGTENKVLLVHCIWRCLALFYMVRMYYRIGKPVQGQQANHP</sequence>
<accession>A0ABQ5XB01</accession>
<comment type="caution">
    <text evidence="2">The sequence shown here is derived from an EMBL/GenBank/DDBJ whole genome shotgun (WGS) entry which is preliminary data.</text>
</comment>
<name>A0ABQ5XB01_9GAMM</name>
<feature type="transmembrane region" description="Helical" evidence="1">
    <location>
        <begin position="33"/>
        <end position="58"/>
    </location>
</feature>
<organism evidence="2 3">
    <name type="scientific">Dyella flagellata</name>
    <dbReference type="NCBI Taxonomy" id="1867833"/>
    <lineage>
        <taxon>Bacteria</taxon>
        <taxon>Pseudomonadati</taxon>
        <taxon>Pseudomonadota</taxon>
        <taxon>Gammaproteobacteria</taxon>
        <taxon>Lysobacterales</taxon>
        <taxon>Rhodanobacteraceae</taxon>
        <taxon>Dyella</taxon>
    </lineage>
</organism>
<evidence type="ECO:0000256" key="1">
    <source>
        <dbReference type="SAM" id="Phobius"/>
    </source>
</evidence>
<keyword evidence="1" id="KW-1133">Transmembrane helix</keyword>
<dbReference type="EMBL" id="BSOA01000015">
    <property type="protein sequence ID" value="GLQ88404.1"/>
    <property type="molecule type" value="Genomic_DNA"/>
</dbReference>
<protein>
    <recommendedName>
        <fullName evidence="4">DUF2569 domain-containing protein</fullName>
    </recommendedName>
</protein>
<dbReference type="RefSeq" id="WP_284331845.1">
    <property type="nucleotide sequence ID" value="NZ_BSOA01000015.1"/>
</dbReference>
<feature type="transmembrane region" description="Helical" evidence="1">
    <location>
        <begin position="153"/>
        <end position="172"/>
    </location>
</feature>
<evidence type="ECO:0000313" key="3">
    <source>
        <dbReference type="Proteomes" id="UP001156627"/>
    </source>
</evidence>
<evidence type="ECO:0008006" key="4">
    <source>
        <dbReference type="Google" id="ProtNLM"/>
    </source>
</evidence>
<keyword evidence="1" id="KW-0472">Membrane</keyword>